<proteinExistence type="predicted"/>
<sequence>MSAFRDVVGILLREYDTDLERNLRAIETNRTVISGEDQEEQLRIVLELLINFQMPGSLAVRCSHDMKSKGLLQDIKRLQNAYTARTALAGVRFGEKKAALVSKAFRDIDHAGSVKRWLEQVRTGHTLIGKGAPKVRSNLLKQTGYLDEAPVDVHVERFVRRVVGVHLTCDRRGERELKALCSTHLNGLRYREYDLGTSVGVLDKLIRIHCSPDKDEYGISYSDICGVTPRCEVCPARGPCPKVD</sequence>
<evidence type="ECO:0000313" key="1">
    <source>
        <dbReference type="EMBL" id="TCO81307.1"/>
    </source>
</evidence>
<keyword evidence="2" id="KW-1185">Reference proteome</keyword>
<name>A0A4R2L424_9GAMM</name>
<comment type="caution">
    <text evidence="1">The sequence shown here is derived from an EMBL/GenBank/DDBJ whole genome shotgun (WGS) entry which is preliminary data.</text>
</comment>
<gene>
    <name evidence="1" type="ORF">EV699_109149</name>
</gene>
<organism evidence="1 2">
    <name type="scientific">Plasticicumulans lactativorans</name>
    <dbReference type="NCBI Taxonomy" id="1133106"/>
    <lineage>
        <taxon>Bacteria</taxon>
        <taxon>Pseudomonadati</taxon>
        <taxon>Pseudomonadota</taxon>
        <taxon>Gammaproteobacteria</taxon>
        <taxon>Candidatus Competibacteraceae</taxon>
        <taxon>Plasticicumulans</taxon>
    </lineage>
</organism>
<dbReference type="EMBL" id="SLWY01000009">
    <property type="protein sequence ID" value="TCO81307.1"/>
    <property type="molecule type" value="Genomic_DNA"/>
</dbReference>
<reference evidence="1 2" key="1">
    <citation type="submission" date="2019-03" db="EMBL/GenBank/DDBJ databases">
        <title>Genomic Encyclopedia of Type Strains, Phase IV (KMG-IV): sequencing the most valuable type-strain genomes for metagenomic binning, comparative biology and taxonomic classification.</title>
        <authorList>
            <person name="Goeker M."/>
        </authorList>
    </citation>
    <scope>NUCLEOTIDE SEQUENCE [LARGE SCALE GENOMIC DNA]</scope>
    <source>
        <strain evidence="1 2">DSM 25287</strain>
    </source>
</reference>
<protein>
    <recommendedName>
        <fullName evidence="3">Endonuclease-3</fullName>
    </recommendedName>
</protein>
<evidence type="ECO:0000313" key="2">
    <source>
        <dbReference type="Proteomes" id="UP000295765"/>
    </source>
</evidence>
<evidence type="ECO:0008006" key="3">
    <source>
        <dbReference type="Google" id="ProtNLM"/>
    </source>
</evidence>
<dbReference type="Proteomes" id="UP000295765">
    <property type="component" value="Unassembled WGS sequence"/>
</dbReference>
<dbReference type="AlphaFoldDB" id="A0A4R2L424"/>
<accession>A0A4R2L424</accession>